<evidence type="ECO:0000313" key="3">
    <source>
        <dbReference type="Proteomes" id="UP000501534"/>
    </source>
</evidence>
<sequence length="48" mass="5398">MIKPFFLSQKTADAMQRTQAGKAGYILLWLLGVPIPILFLIYLLRGCS</sequence>
<keyword evidence="1" id="KW-0812">Transmembrane</keyword>
<keyword evidence="1" id="KW-0472">Membrane</keyword>
<name>A0A6M4GUQ7_9PROT</name>
<feature type="transmembrane region" description="Helical" evidence="1">
    <location>
        <begin position="25"/>
        <end position="44"/>
    </location>
</feature>
<keyword evidence="1" id="KW-1133">Transmembrane helix</keyword>
<reference evidence="2 3" key="1">
    <citation type="submission" date="2020-04" db="EMBL/GenBank/DDBJ databases">
        <title>Usitatibacter rugosus gen. nov., sp. nov. and Usitatibacter palustris sp. nov., novel members of Usitatibacteraceae fam. nov. within the order Nitrosomonadales isolated from soil.</title>
        <authorList>
            <person name="Huber K.J."/>
            <person name="Neumann-Schaal M."/>
            <person name="Geppert A."/>
            <person name="Luckner M."/>
            <person name="Wanner G."/>
            <person name="Overmann J."/>
        </authorList>
    </citation>
    <scope>NUCLEOTIDE SEQUENCE [LARGE SCALE GENOMIC DNA]</scope>
    <source>
        <strain evidence="2 3">0125_3</strain>
    </source>
</reference>
<keyword evidence="3" id="KW-1185">Reference proteome</keyword>
<protein>
    <submittedName>
        <fullName evidence="2">Uncharacterized protein</fullName>
    </submittedName>
</protein>
<dbReference type="EMBL" id="CP053069">
    <property type="protein sequence ID" value="QJR11059.1"/>
    <property type="molecule type" value="Genomic_DNA"/>
</dbReference>
<dbReference type="AlphaFoldDB" id="A0A6M4GUQ7"/>
<evidence type="ECO:0000313" key="2">
    <source>
        <dbReference type="EMBL" id="QJR11059.1"/>
    </source>
</evidence>
<gene>
    <name evidence="2" type="ORF">DSM104443_02130</name>
</gene>
<organism evidence="2 3">
    <name type="scientific">Usitatibacter rugosus</name>
    <dbReference type="NCBI Taxonomy" id="2732067"/>
    <lineage>
        <taxon>Bacteria</taxon>
        <taxon>Pseudomonadati</taxon>
        <taxon>Pseudomonadota</taxon>
        <taxon>Betaproteobacteria</taxon>
        <taxon>Nitrosomonadales</taxon>
        <taxon>Usitatibacteraceae</taxon>
        <taxon>Usitatibacter</taxon>
    </lineage>
</organism>
<dbReference type="KEGG" id="uru:DSM104443_02130"/>
<dbReference type="RefSeq" id="WP_171088673.1">
    <property type="nucleotide sequence ID" value="NZ_CP053069.1"/>
</dbReference>
<evidence type="ECO:0000256" key="1">
    <source>
        <dbReference type="SAM" id="Phobius"/>
    </source>
</evidence>
<dbReference type="Proteomes" id="UP000501534">
    <property type="component" value="Chromosome"/>
</dbReference>
<accession>A0A6M4GUQ7</accession>
<proteinExistence type="predicted"/>